<dbReference type="PANTHER" id="PTHR43128:SF16">
    <property type="entry name" value="L-LACTATE DEHYDROGENASE"/>
    <property type="match status" value="1"/>
</dbReference>
<dbReference type="Gene3D" id="3.40.50.720">
    <property type="entry name" value="NAD(P)-binding Rossmann-like Domain"/>
    <property type="match status" value="1"/>
</dbReference>
<dbReference type="InterPro" id="IPR015955">
    <property type="entry name" value="Lactate_DH/Glyco_Ohase_4_C"/>
</dbReference>
<evidence type="ECO:0000259" key="6">
    <source>
        <dbReference type="Pfam" id="PF00056"/>
    </source>
</evidence>
<dbReference type="PIRSF" id="PIRSF000102">
    <property type="entry name" value="Lac_mal_DH"/>
    <property type="match status" value="1"/>
</dbReference>
<keyword evidence="1 4" id="KW-0560">Oxidoreductase</keyword>
<dbReference type="GO" id="GO:0006089">
    <property type="term" value="P:lactate metabolic process"/>
    <property type="evidence" value="ECO:0007669"/>
    <property type="project" value="TreeGrafter"/>
</dbReference>
<dbReference type="Pfam" id="PF00056">
    <property type="entry name" value="Ldh_1_N"/>
    <property type="match status" value="1"/>
</dbReference>
<evidence type="ECO:0000256" key="1">
    <source>
        <dbReference type="ARBA" id="ARBA00023002"/>
    </source>
</evidence>
<dbReference type="SUPFAM" id="SSF56327">
    <property type="entry name" value="LDH C-terminal domain-like"/>
    <property type="match status" value="1"/>
</dbReference>
<dbReference type="SUPFAM" id="SSF51735">
    <property type="entry name" value="NAD(P)-binding Rossmann-fold domains"/>
    <property type="match status" value="1"/>
</dbReference>
<dbReference type="PRINTS" id="PR00086">
    <property type="entry name" value="LLDHDRGNASE"/>
</dbReference>
<dbReference type="InterPro" id="IPR001557">
    <property type="entry name" value="L-lactate/malate_DH"/>
</dbReference>
<evidence type="ECO:0000256" key="3">
    <source>
        <dbReference type="PIRSR" id="PIRSR000102-3"/>
    </source>
</evidence>
<protein>
    <submittedName>
        <fullName evidence="8">Similar to Ldh: L-lactate dehydrogenase (Drosophila melanogaster)</fullName>
    </submittedName>
</protein>
<feature type="binding site" evidence="3">
    <location>
        <position position="9"/>
    </location>
    <ligand>
        <name>NAD(+)</name>
        <dbReference type="ChEBI" id="CHEBI:57540"/>
    </ligand>
</feature>
<evidence type="ECO:0000256" key="5">
    <source>
        <dbReference type="SAM" id="MobiDB-lite"/>
    </source>
</evidence>
<evidence type="ECO:0000313" key="9">
    <source>
        <dbReference type="Proteomes" id="UP000786811"/>
    </source>
</evidence>
<keyword evidence="9" id="KW-1185">Reference proteome</keyword>
<accession>A0A8J2H808</accession>
<feature type="domain" description="Lactate/malate dehydrogenase C-terminal" evidence="7">
    <location>
        <begin position="117"/>
        <end position="285"/>
    </location>
</feature>
<gene>
    <name evidence="8" type="ORF">HICCMSTLAB_LOCUS3604</name>
</gene>
<feature type="compositionally biased region" description="Acidic residues" evidence="5">
    <location>
        <begin position="298"/>
        <end position="311"/>
    </location>
</feature>
<feature type="region of interest" description="Disordered" evidence="5">
    <location>
        <begin position="292"/>
        <end position="311"/>
    </location>
</feature>
<name>A0A8J2H808_COTCN</name>
<dbReference type="InterPro" id="IPR001236">
    <property type="entry name" value="Lactate/malate_DH_N"/>
</dbReference>
<evidence type="ECO:0000256" key="2">
    <source>
        <dbReference type="ARBA" id="ARBA00023027"/>
    </source>
</evidence>
<dbReference type="EMBL" id="CAJNRD030001118">
    <property type="protein sequence ID" value="CAG5082594.1"/>
    <property type="molecule type" value="Genomic_DNA"/>
</dbReference>
<dbReference type="PANTHER" id="PTHR43128">
    <property type="entry name" value="L-2-HYDROXYCARBOXYLATE DEHYDROGENASE (NAD(P)(+))"/>
    <property type="match status" value="1"/>
</dbReference>
<reference evidence="8" key="1">
    <citation type="submission" date="2021-04" db="EMBL/GenBank/DDBJ databases">
        <authorList>
            <person name="Chebbi M.A.C M."/>
        </authorList>
    </citation>
    <scope>NUCLEOTIDE SEQUENCE</scope>
</reference>
<evidence type="ECO:0000256" key="4">
    <source>
        <dbReference type="RuleBase" id="RU003369"/>
    </source>
</evidence>
<comment type="similarity">
    <text evidence="4">Belongs to the LDH/MDH superfamily.</text>
</comment>
<evidence type="ECO:0000313" key="8">
    <source>
        <dbReference type="EMBL" id="CAG5082594.1"/>
    </source>
</evidence>
<keyword evidence="2 3" id="KW-0520">NAD</keyword>
<dbReference type="Proteomes" id="UP000786811">
    <property type="component" value="Unassembled WGS sequence"/>
</dbReference>
<dbReference type="Gene3D" id="3.90.110.10">
    <property type="entry name" value="Lactate dehydrogenase/glycoside hydrolase, family 4, C-terminal"/>
    <property type="match status" value="1"/>
</dbReference>
<evidence type="ECO:0000259" key="7">
    <source>
        <dbReference type="Pfam" id="PF02866"/>
    </source>
</evidence>
<sequence length="311" mass="33675">MASEVCLIDKNAVRAEAEAEDIRHAGIFLGNPLITGTADMTMVKESAVVIIALGEPGPGESPNVKVNLEIFKRVIPAIAKFAGRAVLVVTTRPVEVMSYITWRLSNLPSNRVIGTGTLVDTMRFQCHLGQRLGVANTSVCCMSIGAQGDSSVPVWSSAHLAGIKLRDINPKMGEPNDPERWHEVTSSVSEMESKLAGEKGEKGPSCWCLALCTVEIVDAILRNTKVVLPVATHIHGCSHGTDKDVYMSMPCVLGTGGVHQLVKHKLTESEKTNLQACADGIRNVLRECGILMEPRDDQNDDSDDHDDDHHH</sequence>
<dbReference type="Pfam" id="PF02866">
    <property type="entry name" value="Ldh_1_C"/>
    <property type="match status" value="1"/>
</dbReference>
<organism evidence="8 9">
    <name type="scientific">Cotesia congregata</name>
    <name type="common">Parasitoid wasp</name>
    <name type="synonym">Apanteles congregatus</name>
    <dbReference type="NCBI Taxonomy" id="51543"/>
    <lineage>
        <taxon>Eukaryota</taxon>
        <taxon>Metazoa</taxon>
        <taxon>Ecdysozoa</taxon>
        <taxon>Arthropoda</taxon>
        <taxon>Hexapoda</taxon>
        <taxon>Insecta</taxon>
        <taxon>Pterygota</taxon>
        <taxon>Neoptera</taxon>
        <taxon>Endopterygota</taxon>
        <taxon>Hymenoptera</taxon>
        <taxon>Apocrita</taxon>
        <taxon>Ichneumonoidea</taxon>
        <taxon>Braconidae</taxon>
        <taxon>Microgastrinae</taxon>
        <taxon>Cotesia</taxon>
    </lineage>
</organism>
<feature type="binding site" evidence="3">
    <location>
        <position position="67"/>
    </location>
    <ligand>
        <name>NAD(+)</name>
        <dbReference type="ChEBI" id="CHEBI:57540"/>
    </ligand>
</feature>
<comment type="caution">
    <text evidence="8">The sequence shown here is derived from an EMBL/GenBank/DDBJ whole genome shotgun (WGS) entry which is preliminary data.</text>
</comment>
<dbReference type="InterPro" id="IPR036291">
    <property type="entry name" value="NAD(P)-bd_dom_sf"/>
</dbReference>
<feature type="domain" description="Lactate/malate dehydrogenase N-terminal" evidence="6">
    <location>
        <begin position="2"/>
        <end position="114"/>
    </location>
</feature>
<dbReference type="GO" id="GO:0004459">
    <property type="term" value="F:L-lactate dehydrogenase (NAD+) activity"/>
    <property type="evidence" value="ECO:0007669"/>
    <property type="project" value="TreeGrafter"/>
</dbReference>
<dbReference type="InterPro" id="IPR022383">
    <property type="entry name" value="Lactate/malate_DH_C"/>
</dbReference>
<dbReference type="OrthoDB" id="5405561at2759"/>
<proteinExistence type="inferred from homology"/>
<dbReference type="AlphaFoldDB" id="A0A8J2H808"/>